<dbReference type="Gene3D" id="3.10.129.10">
    <property type="entry name" value="Hotdog Thioesterase"/>
    <property type="match status" value="1"/>
</dbReference>
<dbReference type="OrthoDB" id="9796589at2"/>
<feature type="domain" description="MaoC-like" evidence="1">
    <location>
        <begin position="40"/>
        <end position="134"/>
    </location>
</feature>
<gene>
    <name evidence="2" type="ORF">AU467_00285</name>
</gene>
<accession>A0A101KY32</accession>
<dbReference type="Proteomes" id="UP000053176">
    <property type="component" value="Unassembled WGS sequence"/>
</dbReference>
<dbReference type="InterPro" id="IPR002539">
    <property type="entry name" value="MaoC-like_dom"/>
</dbReference>
<dbReference type="SUPFAM" id="SSF54637">
    <property type="entry name" value="Thioesterase/thiol ester dehydrase-isomerase"/>
    <property type="match status" value="1"/>
</dbReference>
<dbReference type="EMBL" id="LPWA01000001">
    <property type="protein sequence ID" value="KUM28994.1"/>
    <property type="molecule type" value="Genomic_DNA"/>
</dbReference>
<organism evidence="2 3">
    <name type="scientific">Rhizobium loti</name>
    <name type="common">Mesorhizobium loti</name>
    <dbReference type="NCBI Taxonomy" id="381"/>
    <lineage>
        <taxon>Bacteria</taxon>
        <taxon>Pseudomonadati</taxon>
        <taxon>Pseudomonadota</taxon>
        <taxon>Alphaproteobacteria</taxon>
        <taxon>Hyphomicrobiales</taxon>
        <taxon>Phyllobacteriaceae</taxon>
        <taxon>Mesorhizobium</taxon>
    </lineage>
</organism>
<sequence length="183" mass="20803">MTSFPPTVGVASTRPSDMPADHAELPVWNAENWFYEDWPVGQKIRSLRRTMAEGDSHLFNTLVLDIHPYVQDQMFAEREGIFGRRLVAGAFVFSAGLGLVATNCVNAFSYGYDKLRFIKPVFIGDTIYSIRTNMEKIPRYKDMGLIRASYEVFKGEGELVLYCEHLQTVKYKSPADFAGKTER</sequence>
<comment type="caution">
    <text evidence="2">The sequence shown here is derived from an EMBL/GenBank/DDBJ whole genome shotgun (WGS) entry which is preliminary data.</text>
</comment>
<evidence type="ECO:0000259" key="1">
    <source>
        <dbReference type="Pfam" id="PF01575"/>
    </source>
</evidence>
<dbReference type="Pfam" id="PF01575">
    <property type="entry name" value="MaoC_dehydratas"/>
    <property type="match status" value="1"/>
</dbReference>
<name>A0A101KY32_RHILI</name>
<dbReference type="AlphaFoldDB" id="A0A101KY32"/>
<reference evidence="2 3" key="1">
    <citation type="submission" date="2015-12" db="EMBL/GenBank/DDBJ databases">
        <title>Draft genome sequence of Mesorhizobium sp. UFLA 01-765, a multitolerant efficient symbiont and plant-growth promoting strain isolated from Zn-mining soil using Leucaena leucocephala as a trap plant.</title>
        <authorList>
            <person name="Rangel W.M."/>
            <person name="Thijs S."/>
            <person name="Longatti S.M."/>
            <person name="Moreira F.M."/>
            <person name="Weyens N."/>
            <person name="Vangronsveld J."/>
            <person name="Van Hamme J.D."/>
            <person name="Bottos E.M."/>
            <person name="Rineau F."/>
        </authorList>
    </citation>
    <scope>NUCLEOTIDE SEQUENCE [LARGE SCALE GENOMIC DNA]</scope>
    <source>
        <strain evidence="2 3">UFLA 01-765</strain>
    </source>
</reference>
<evidence type="ECO:0000313" key="3">
    <source>
        <dbReference type="Proteomes" id="UP000053176"/>
    </source>
</evidence>
<evidence type="ECO:0000313" key="2">
    <source>
        <dbReference type="EMBL" id="KUM28994.1"/>
    </source>
</evidence>
<proteinExistence type="predicted"/>
<dbReference type="PANTHER" id="PTHR43664">
    <property type="entry name" value="MONOAMINE OXIDASE-RELATED"/>
    <property type="match status" value="1"/>
</dbReference>
<dbReference type="InterPro" id="IPR029069">
    <property type="entry name" value="HotDog_dom_sf"/>
</dbReference>
<dbReference type="PANTHER" id="PTHR43664:SF1">
    <property type="entry name" value="BETA-METHYLMALYL-COA DEHYDRATASE"/>
    <property type="match status" value="1"/>
</dbReference>
<dbReference type="InterPro" id="IPR052342">
    <property type="entry name" value="MCH/BMMD"/>
</dbReference>
<protein>
    <submittedName>
        <fullName evidence="2">Amine oxidase</fullName>
    </submittedName>
</protein>